<dbReference type="InterPro" id="IPR027271">
    <property type="entry name" value="Acetolactate_synth/TF_NikR_C"/>
</dbReference>
<keyword evidence="2" id="KW-1185">Reference proteome</keyword>
<evidence type="ECO:0000313" key="1">
    <source>
        <dbReference type="EMBL" id="BBB33059.1"/>
    </source>
</evidence>
<protein>
    <submittedName>
        <fullName evidence="1">Uncharacterized protein</fullName>
    </submittedName>
</protein>
<dbReference type="KEGG" id="thyd:TTHT_1565"/>
<dbReference type="RefSeq" id="WP_201327357.1">
    <property type="nucleotide sequence ID" value="NZ_AP017470.1"/>
</dbReference>
<reference evidence="1 2" key="1">
    <citation type="journal article" date="2012" name="Extremophiles">
        <title>Thermotomaculum hydrothermale gen. nov., sp. nov., a novel heterotrophic thermophile within the phylum Acidobacteria from a deep-sea hydrothermal vent chimney in the Southern Okinawa Trough.</title>
        <authorList>
            <person name="Izumi H."/>
            <person name="Nunoura T."/>
            <person name="Miyazaki M."/>
            <person name="Mino S."/>
            <person name="Toki T."/>
            <person name="Takai K."/>
            <person name="Sako Y."/>
            <person name="Sawabe T."/>
            <person name="Nakagawa S."/>
        </authorList>
    </citation>
    <scope>NUCLEOTIDE SEQUENCE [LARGE SCALE GENOMIC DNA]</scope>
    <source>
        <strain evidence="1 2">AC55</strain>
    </source>
</reference>
<evidence type="ECO:0000313" key="2">
    <source>
        <dbReference type="Proteomes" id="UP000595564"/>
    </source>
</evidence>
<proteinExistence type="predicted"/>
<dbReference type="EMBL" id="AP017470">
    <property type="protein sequence ID" value="BBB33059.1"/>
    <property type="molecule type" value="Genomic_DNA"/>
</dbReference>
<organism evidence="1 2">
    <name type="scientific">Thermotomaculum hydrothermale</name>
    <dbReference type="NCBI Taxonomy" id="981385"/>
    <lineage>
        <taxon>Bacteria</taxon>
        <taxon>Pseudomonadati</taxon>
        <taxon>Acidobacteriota</taxon>
        <taxon>Holophagae</taxon>
        <taxon>Thermotomaculales</taxon>
        <taxon>Thermotomaculaceae</taxon>
        <taxon>Thermotomaculum</taxon>
    </lineage>
</organism>
<sequence length="84" mass="9478">MVVRLCLILIDNRKKNAITVQKILTEWGCLIKTRLGIHPGTLEKCTDNGLIFLELVGEKEKHEELVRKLNLLSGVDAKLIELSV</sequence>
<gene>
    <name evidence="1" type="ORF">TTHT_1565</name>
</gene>
<dbReference type="InterPro" id="IPR045865">
    <property type="entry name" value="ACT-like_dom_sf"/>
</dbReference>
<dbReference type="Gene3D" id="3.30.70.1150">
    <property type="entry name" value="ACT-like. Chain A, domain 2"/>
    <property type="match status" value="1"/>
</dbReference>
<dbReference type="Proteomes" id="UP000595564">
    <property type="component" value="Chromosome"/>
</dbReference>
<accession>A0A7R6SYR2</accession>
<name>A0A7R6SYR2_9BACT</name>
<dbReference type="AlphaFoldDB" id="A0A7R6SYR2"/>
<dbReference type="SUPFAM" id="SSF55021">
    <property type="entry name" value="ACT-like"/>
    <property type="match status" value="1"/>
</dbReference>